<keyword evidence="8" id="KW-1185">Reference proteome</keyword>
<evidence type="ECO:0000313" key="8">
    <source>
        <dbReference type="Proteomes" id="UP000786811"/>
    </source>
</evidence>
<dbReference type="SUPFAM" id="SSF54814">
    <property type="entry name" value="Prokaryotic type KH domain (KH-domain type II)"/>
    <property type="match status" value="1"/>
</dbReference>
<proteinExistence type="inferred from homology"/>
<dbReference type="InterPro" id="IPR005225">
    <property type="entry name" value="Small_GTP-bd"/>
</dbReference>
<protein>
    <recommendedName>
        <fullName evidence="2">GTPase Era, mitochondrial</fullName>
    </recommendedName>
    <alternativeName>
        <fullName evidence="5">ERA-like protein 1</fullName>
    </alternativeName>
</protein>
<dbReference type="Gene3D" id="3.40.50.300">
    <property type="entry name" value="P-loop containing nucleotide triphosphate hydrolases"/>
    <property type="match status" value="1"/>
</dbReference>
<dbReference type="PRINTS" id="PR00326">
    <property type="entry name" value="GTP1OBG"/>
</dbReference>
<dbReference type="InterPro" id="IPR009019">
    <property type="entry name" value="KH_sf_prok-type"/>
</dbReference>
<keyword evidence="3" id="KW-0547">Nucleotide-binding</keyword>
<organism evidence="7 8">
    <name type="scientific">Cotesia congregata</name>
    <name type="common">Parasitoid wasp</name>
    <name type="synonym">Apanteles congregatus</name>
    <dbReference type="NCBI Taxonomy" id="51543"/>
    <lineage>
        <taxon>Eukaryota</taxon>
        <taxon>Metazoa</taxon>
        <taxon>Ecdysozoa</taxon>
        <taxon>Arthropoda</taxon>
        <taxon>Hexapoda</taxon>
        <taxon>Insecta</taxon>
        <taxon>Pterygota</taxon>
        <taxon>Neoptera</taxon>
        <taxon>Endopterygota</taxon>
        <taxon>Hymenoptera</taxon>
        <taxon>Apocrita</taxon>
        <taxon>Ichneumonoidea</taxon>
        <taxon>Braconidae</taxon>
        <taxon>Microgastrinae</taxon>
        <taxon>Cotesia</taxon>
    </lineage>
</organism>
<dbReference type="InterPro" id="IPR015946">
    <property type="entry name" value="KH_dom-like_a/b"/>
</dbReference>
<dbReference type="PANTHER" id="PTHR42698">
    <property type="entry name" value="GTPASE ERA"/>
    <property type="match status" value="1"/>
</dbReference>
<dbReference type="Pfam" id="PF01926">
    <property type="entry name" value="MMR_HSR1"/>
    <property type="match status" value="1"/>
</dbReference>
<evidence type="ECO:0000313" key="7">
    <source>
        <dbReference type="EMBL" id="CAG5088540.1"/>
    </source>
</evidence>
<evidence type="ECO:0000256" key="4">
    <source>
        <dbReference type="ARBA" id="ARBA00023134"/>
    </source>
</evidence>
<dbReference type="EMBL" id="CAJNRD030001119">
    <property type="protein sequence ID" value="CAG5088540.1"/>
    <property type="molecule type" value="Genomic_DNA"/>
</dbReference>
<dbReference type="PANTHER" id="PTHR42698:SF1">
    <property type="entry name" value="GTPASE ERA, MITOCHONDRIAL"/>
    <property type="match status" value="1"/>
</dbReference>
<evidence type="ECO:0000256" key="1">
    <source>
        <dbReference type="ARBA" id="ARBA00007921"/>
    </source>
</evidence>
<evidence type="ECO:0000259" key="6">
    <source>
        <dbReference type="Pfam" id="PF01926"/>
    </source>
</evidence>
<accession>A0A8J2HBX8</accession>
<dbReference type="InterPro" id="IPR005662">
    <property type="entry name" value="GTPase_Era-like"/>
</dbReference>
<gene>
    <name evidence="7" type="ORF">HICCMSTLAB_LOCUS4887</name>
</gene>
<dbReference type="SUPFAM" id="SSF52540">
    <property type="entry name" value="P-loop containing nucleoside triphosphate hydrolases"/>
    <property type="match status" value="1"/>
</dbReference>
<dbReference type="OrthoDB" id="8954335at2759"/>
<dbReference type="InterPro" id="IPR006073">
    <property type="entry name" value="GTP-bd"/>
</dbReference>
<name>A0A8J2HBX8_COTCN</name>
<dbReference type="FunFam" id="3.40.50.300:FF:002220">
    <property type="entry name" value="GTPase Era, mitochondrial"/>
    <property type="match status" value="1"/>
</dbReference>
<comment type="similarity">
    <text evidence="1">Belongs to the TRAFAC class TrmE-Era-EngA-EngB-Septin-like GTPase superfamily. Era GTPase family.</text>
</comment>
<evidence type="ECO:0000256" key="3">
    <source>
        <dbReference type="ARBA" id="ARBA00022741"/>
    </source>
</evidence>
<reference evidence="7" key="1">
    <citation type="submission" date="2021-04" db="EMBL/GenBank/DDBJ databases">
        <authorList>
            <person name="Chebbi M.A.C M."/>
        </authorList>
    </citation>
    <scope>NUCLEOTIDE SEQUENCE</scope>
</reference>
<dbReference type="Proteomes" id="UP000786811">
    <property type="component" value="Unassembled WGS sequence"/>
</dbReference>
<evidence type="ECO:0000256" key="2">
    <source>
        <dbReference type="ARBA" id="ARBA00019149"/>
    </source>
</evidence>
<keyword evidence="4" id="KW-0342">GTP-binding</keyword>
<dbReference type="GO" id="GO:0019843">
    <property type="term" value="F:rRNA binding"/>
    <property type="evidence" value="ECO:0007669"/>
    <property type="project" value="TreeGrafter"/>
</dbReference>
<dbReference type="GO" id="GO:0043024">
    <property type="term" value="F:ribosomal small subunit binding"/>
    <property type="evidence" value="ECO:0007669"/>
    <property type="project" value="TreeGrafter"/>
</dbReference>
<comment type="caution">
    <text evidence="7">The sequence shown here is derived from an EMBL/GenBank/DDBJ whole genome shotgun (WGS) entry which is preliminary data.</text>
</comment>
<dbReference type="GO" id="GO:0005525">
    <property type="term" value="F:GTP binding"/>
    <property type="evidence" value="ECO:0007669"/>
    <property type="project" value="UniProtKB-KW"/>
</dbReference>
<dbReference type="NCBIfam" id="TIGR00231">
    <property type="entry name" value="small_GTP"/>
    <property type="match status" value="1"/>
</dbReference>
<sequence length="338" mass="38257">MLITLERTILRIKSRFLRFYSADVHNVRFNHPQSYEDHVFDASWEPSEIRRDDAKTLRISMLGLPNVGKSTLINQLVGRPVCAASSKVQTTKKKSEAIYMDDNTQLIFIDTPGLVKSSDMKKYDLEKTFRTDVDKALATCDIVGVVQDVGNKVRADVIDPRVLVLLKNLKIGIPTLLILNKVDKIKKKKVLLELVDVLTSDKNWPNFSDIFMSYLLDSAKPRDWDYESKKISSDSPESIIEQTVRAKFMDALPNELPYAIIVQLEHYSVLKDDSISTVVAVLTPSDRISNLVMGKGGCRVRAVAKAVEQELSQAFSTTVRLKIAVKFSELKDEPEFKY</sequence>
<dbReference type="GO" id="GO:0000028">
    <property type="term" value="P:ribosomal small subunit assembly"/>
    <property type="evidence" value="ECO:0007669"/>
    <property type="project" value="TreeGrafter"/>
</dbReference>
<dbReference type="CDD" id="cd22534">
    <property type="entry name" value="KH-II_Era"/>
    <property type="match status" value="1"/>
</dbReference>
<feature type="domain" description="G" evidence="6">
    <location>
        <begin position="58"/>
        <end position="181"/>
    </location>
</feature>
<dbReference type="GO" id="GO:0005759">
    <property type="term" value="C:mitochondrial matrix"/>
    <property type="evidence" value="ECO:0007669"/>
    <property type="project" value="TreeGrafter"/>
</dbReference>
<dbReference type="InterPro" id="IPR027417">
    <property type="entry name" value="P-loop_NTPase"/>
</dbReference>
<dbReference type="Gene3D" id="3.30.300.20">
    <property type="match status" value="1"/>
</dbReference>
<dbReference type="AlphaFoldDB" id="A0A8J2HBX8"/>
<evidence type="ECO:0000256" key="5">
    <source>
        <dbReference type="ARBA" id="ARBA00030975"/>
    </source>
</evidence>